<feature type="domain" description="DUF559" evidence="2">
    <location>
        <begin position="41"/>
        <end position="139"/>
    </location>
</feature>
<dbReference type="PANTHER" id="PTHR38590:SF1">
    <property type="entry name" value="BLL0828 PROTEIN"/>
    <property type="match status" value="1"/>
</dbReference>
<protein>
    <submittedName>
        <fullName evidence="3">Endonuclease domain-containing protein</fullName>
    </submittedName>
</protein>
<keyword evidence="3" id="KW-0378">Hydrolase</keyword>
<dbReference type="Pfam" id="PF04480">
    <property type="entry name" value="DUF559"/>
    <property type="match status" value="1"/>
</dbReference>
<keyword evidence="3" id="KW-0540">Nuclease</keyword>
<evidence type="ECO:0000313" key="4">
    <source>
        <dbReference type="Proteomes" id="UP000593663"/>
    </source>
</evidence>
<evidence type="ECO:0000313" key="3">
    <source>
        <dbReference type="EMBL" id="QOT70863.1"/>
    </source>
</evidence>
<proteinExistence type="predicted"/>
<sequence length="167" mass="18163">MTSASPASDPIISSPLVGEEGARAAKPRGKVRGKAPNPTIARARELRRNATDAEKLLWKQLRQKLSAAKFRRQVPIGPYFADFASHAARLVVELDGGQHEESADAPRTAFLEREGYRVIRFWNHDVMQNLEGVLATIAAFTPHPPIADAMGPSLSHKGRGSGISFAE</sequence>
<accession>A0A7M2GE42</accession>
<dbReference type="InterPro" id="IPR011335">
    <property type="entry name" value="Restrct_endonuc-II-like"/>
</dbReference>
<dbReference type="KEGG" id="sbar:H5V43_12150"/>
<feature type="compositionally biased region" description="Low complexity" evidence="1">
    <location>
        <begin position="1"/>
        <end position="15"/>
    </location>
</feature>
<organism evidence="3 4">
    <name type="scientific">Sphingobium fuliginis (strain ATCC 27551)</name>
    <dbReference type="NCBI Taxonomy" id="336203"/>
    <lineage>
        <taxon>Bacteria</taxon>
        <taxon>Pseudomonadati</taxon>
        <taxon>Pseudomonadota</taxon>
        <taxon>Alphaproteobacteria</taxon>
        <taxon>Sphingomonadales</taxon>
        <taxon>Sphingomonadaceae</taxon>
        <taxon>Sphingobium</taxon>
    </lineage>
</organism>
<dbReference type="InterPro" id="IPR007569">
    <property type="entry name" value="DUF559"/>
</dbReference>
<name>A0A7M2GE42_SPHSA</name>
<dbReference type="AlphaFoldDB" id="A0A7M2GE42"/>
<reference evidence="4" key="1">
    <citation type="submission" date="2020-08" db="EMBL/GenBank/DDBJ databases">
        <title>Complete genome sequence of Sphingobium barthaii strain KK22, a high-molecular-weight polycyclic aromatic hydrocarbon-degrading soil bacterium.</title>
        <authorList>
            <person name="Mori J.F."/>
            <person name="Kanaly R.A."/>
        </authorList>
    </citation>
    <scope>NUCLEOTIDE SEQUENCE [LARGE SCALE GENOMIC DNA]</scope>
    <source>
        <strain evidence="4">KK22</strain>
    </source>
</reference>
<feature type="region of interest" description="Disordered" evidence="1">
    <location>
        <begin position="1"/>
        <end position="39"/>
    </location>
</feature>
<dbReference type="SUPFAM" id="SSF52980">
    <property type="entry name" value="Restriction endonuclease-like"/>
    <property type="match status" value="1"/>
</dbReference>
<dbReference type="EMBL" id="CP060035">
    <property type="protein sequence ID" value="QOT70863.1"/>
    <property type="molecule type" value="Genomic_DNA"/>
</dbReference>
<evidence type="ECO:0000259" key="2">
    <source>
        <dbReference type="Pfam" id="PF04480"/>
    </source>
</evidence>
<dbReference type="Gene3D" id="3.40.960.10">
    <property type="entry name" value="VSR Endonuclease"/>
    <property type="match status" value="1"/>
</dbReference>
<dbReference type="CDD" id="cd01038">
    <property type="entry name" value="Endonuclease_DUF559"/>
    <property type="match status" value="1"/>
</dbReference>
<gene>
    <name evidence="3" type="ORF">H5V43_12150</name>
</gene>
<dbReference type="InterPro" id="IPR047216">
    <property type="entry name" value="Endonuclease_DUF559_bact"/>
</dbReference>
<evidence type="ECO:0000256" key="1">
    <source>
        <dbReference type="SAM" id="MobiDB-lite"/>
    </source>
</evidence>
<dbReference type="PANTHER" id="PTHR38590">
    <property type="entry name" value="BLL0828 PROTEIN"/>
    <property type="match status" value="1"/>
</dbReference>
<dbReference type="Proteomes" id="UP000593663">
    <property type="component" value="Chromosome 1"/>
</dbReference>
<keyword evidence="3" id="KW-0255">Endonuclease</keyword>
<dbReference type="GO" id="GO:0004519">
    <property type="term" value="F:endonuclease activity"/>
    <property type="evidence" value="ECO:0007669"/>
    <property type="project" value="UniProtKB-KW"/>
</dbReference>